<keyword evidence="7 10" id="KW-0472">Membrane</keyword>
<feature type="transmembrane region" description="Helical" evidence="13">
    <location>
        <begin position="347"/>
        <end position="370"/>
    </location>
</feature>
<dbReference type="InterPro" id="IPR014371">
    <property type="entry name" value="Oat_ACAT_DAG_ARE"/>
</dbReference>
<keyword evidence="5 10" id="KW-0256">Endoplasmic reticulum</keyword>
<keyword evidence="6 13" id="KW-1133">Transmembrane helix</keyword>
<evidence type="ECO:0000256" key="12">
    <source>
        <dbReference type="SAM" id="MobiDB-lite"/>
    </source>
</evidence>
<feature type="region of interest" description="Disordered" evidence="12">
    <location>
        <begin position="1"/>
        <end position="80"/>
    </location>
</feature>
<keyword evidence="3 10" id="KW-0808">Transferase</keyword>
<dbReference type="GO" id="GO:0034737">
    <property type="term" value="F:ergosterol O-acyltransferase activity"/>
    <property type="evidence" value="ECO:0007669"/>
    <property type="project" value="TreeGrafter"/>
</dbReference>
<dbReference type="InterPro" id="IPR004299">
    <property type="entry name" value="MBOAT_fam"/>
</dbReference>
<feature type="active site" evidence="11">
    <location>
        <position position="488"/>
    </location>
</feature>
<dbReference type="EMBL" id="JAFEKC020000017">
    <property type="protein sequence ID" value="KAK0510080.1"/>
    <property type="molecule type" value="Genomic_DNA"/>
</dbReference>
<feature type="compositionally biased region" description="Polar residues" evidence="12">
    <location>
        <begin position="1"/>
        <end position="12"/>
    </location>
</feature>
<evidence type="ECO:0000256" key="6">
    <source>
        <dbReference type="ARBA" id="ARBA00022989"/>
    </source>
</evidence>
<dbReference type="AlphaFoldDB" id="A0AA39QXV4"/>
<feature type="transmembrane region" description="Helical" evidence="13">
    <location>
        <begin position="390"/>
        <end position="416"/>
    </location>
</feature>
<keyword evidence="8 10" id="KW-0012">Acyltransferase</keyword>
<dbReference type="GO" id="GO:0008204">
    <property type="term" value="P:ergosterol metabolic process"/>
    <property type="evidence" value="ECO:0007669"/>
    <property type="project" value="TreeGrafter"/>
</dbReference>
<dbReference type="PANTHER" id="PTHR10408">
    <property type="entry name" value="STEROL O-ACYLTRANSFERASE"/>
    <property type="match status" value="1"/>
</dbReference>
<evidence type="ECO:0000256" key="1">
    <source>
        <dbReference type="ARBA" id="ARBA00004477"/>
    </source>
</evidence>
<keyword evidence="4 13" id="KW-0812">Transmembrane</keyword>
<sequence length="551" mass="62874">MAAHSPSYQNGGTDHILRPRPVKPGNPMILRAQSEEGSLKPNGNHDGQLSGMSSGRSTPLPPDAPPSAQSISSARKQVRAQQKHRMFPTVEYAARVSHFDPKSEYRDFRGFFVLFWIGLAIMVLTSMLRNIKDTGYPLRHQVWDLLTTKTWELGLSDGLMVASTALSVPLQMLSRRASGPFAWLRWENLGMPIHSIYQAAWLVLWVNWPFIFNWTWTAQVFFTLHTLVLLMKMHSYAFYNGHLSTTEHRLSALDNPENASTAAAVRYPSSSGELSDMDKAVTDRKNHENESLTQLREDLALELTSPLGQVTYPQNLSLLNYADYIICPTLCYELEYPRTPKIQWVELFWKTLAVFGCIFLLTITSEEFIVPVLNESAIRLQGVEGWSEQGLILAETISLLLFPFMVTLLLVFLVIFEYLLGAFAEISCFADRHFYSDWWNSCDWLEFSREWNIPVHHFLRRHVYGASRPYVSRNTATLITFLVSAFGHELVMGCITKKLRGYGFVAQMSQLPIVALQRIKIVRSRKLFNNVLFWISMILGLSLMCSLYVLV</sequence>
<evidence type="ECO:0000256" key="10">
    <source>
        <dbReference type="PIRNR" id="PIRNR000439"/>
    </source>
</evidence>
<comment type="caution">
    <text evidence="14">The sequence shown here is derived from an EMBL/GenBank/DDBJ whole genome shotgun (WGS) entry which is preliminary data.</text>
</comment>
<gene>
    <name evidence="14" type="ORF">JMJ35_007474</name>
</gene>
<feature type="transmembrane region" description="Helical" evidence="13">
    <location>
        <begin position="111"/>
        <end position="131"/>
    </location>
</feature>
<proteinExistence type="inferred from homology"/>
<evidence type="ECO:0000256" key="11">
    <source>
        <dbReference type="PIRSR" id="PIRSR000439-1"/>
    </source>
</evidence>
<comment type="subcellular location">
    <subcellularLocation>
        <location evidence="1 10">Endoplasmic reticulum membrane</location>
        <topology evidence="1 10">Multi-pass membrane protein</topology>
    </subcellularLocation>
</comment>
<dbReference type="GO" id="GO:0005789">
    <property type="term" value="C:endoplasmic reticulum membrane"/>
    <property type="evidence" value="ECO:0007669"/>
    <property type="project" value="UniProtKB-SubCell"/>
</dbReference>
<dbReference type="Proteomes" id="UP001166286">
    <property type="component" value="Unassembled WGS sequence"/>
</dbReference>
<feature type="compositionally biased region" description="Polar residues" evidence="12">
    <location>
        <begin position="45"/>
        <end position="57"/>
    </location>
</feature>
<comment type="similarity">
    <text evidence="2 10">Belongs to the membrane-bound acyltransferase family. Sterol o-acyltransferase subfamily.</text>
</comment>
<dbReference type="PIRSF" id="PIRSF000439">
    <property type="entry name" value="Oat_ACAT_DAG_ARE"/>
    <property type="match status" value="1"/>
</dbReference>
<evidence type="ECO:0000256" key="5">
    <source>
        <dbReference type="ARBA" id="ARBA00022824"/>
    </source>
</evidence>
<feature type="transmembrane region" description="Helical" evidence="13">
    <location>
        <begin position="527"/>
        <end position="550"/>
    </location>
</feature>
<evidence type="ECO:0000256" key="13">
    <source>
        <dbReference type="SAM" id="Phobius"/>
    </source>
</evidence>
<accession>A0AA39QXV4</accession>
<evidence type="ECO:0000313" key="14">
    <source>
        <dbReference type="EMBL" id="KAK0510080.1"/>
    </source>
</evidence>
<evidence type="ECO:0000256" key="4">
    <source>
        <dbReference type="ARBA" id="ARBA00022692"/>
    </source>
</evidence>
<evidence type="ECO:0000256" key="3">
    <source>
        <dbReference type="ARBA" id="ARBA00022679"/>
    </source>
</evidence>
<evidence type="ECO:0000313" key="15">
    <source>
        <dbReference type="Proteomes" id="UP001166286"/>
    </source>
</evidence>
<feature type="transmembrane region" description="Helical" evidence="13">
    <location>
        <begin position="214"/>
        <end position="231"/>
    </location>
</feature>
<dbReference type="PANTHER" id="PTHR10408:SF9">
    <property type="entry name" value="STEROL O-ACYLTRANSFERASE 2-RELATED"/>
    <property type="match status" value="1"/>
</dbReference>
<dbReference type="Pfam" id="PF03062">
    <property type="entry name" value="MBOAT"/>
    <property type="match status" value="1"/>
</dbReference>
<evidence type="ECO:0000256" key="9">
    <source>
        <dbReference type="ARBA" id="ARBA00023568"/>
    </source>
</evidence>
<evidence type="ECO:0000256" key="8">
    <source>
        <dbReference type="ARBA" id="ARBA00023315"/>
    </source>
</evidence>
<comment type="function">
    <text evidence="9">Sterol O-acyltransferase that catalyzes the formation of stery esters.</text>
</comment>
<protein>
    <recommendedName>
        <fullName evidence="10">O-acyltransferase</fullName>
    </recommendedName>
</protein>
<name>A0AA39QXV4_9LECA</name>
<reference evidence="14" key="1">
    <citation type="submission" date="2023-03" db="EMBL/GenBank/DDBJ databases">
        <title>Complete genome of Cladonia borealis.</title>
        <authorList>
            <person name="Park H."/>
        </authorList>
    </citation>
    <scope>NUCLEOTIDE SEQUENCE</scope>
    <source>
        <strain evidence="14">ANT050790</strain>
    </source>
</reference>
<evidence type="ECO:0000256" key="2">
    <source>
        <dbReference type="ARBA" id="ARBA00009010"/>
    </source>
</evidence>
<organism evidence="14 15">
    <name type="scientific">Cladonia borealis</name>
    <dbReference type="NCBI Taxonomy" id="184061"/>
    <lineage>
        <taxon>Eukaryota</taxon>
        <taxon>Fungi</taxon>
        <taxon>Dikarya</taxon>
        <taxon>Ascomycota</taxon>
        <taxon>Pezizomycotina</taxon>
        <taxon>Lecanoromycetes</taxon>
        <taxon>OSLEUM clade</taxon>
        <taxon>Lecanoromycetidae</taxon>
        <taxon>Lecanorales</taxon>
        <taxon>Lecanorineae</taxon>
        <taxon>Cladoniaceae</taxon>
        <taxon>Cladonia</taxon>
    </lineage>
</organism>
<keyword evidence="15" id="KW-1185">Reference proteome</keyword>
<evidence type="ECO:0000256" key="7">
    <source>
        <dbReference type="ARBA" id="ARBA00023136"/>
    </source>
</evidence>